<comment type="caution">
    <text evidence="13">The sequence shown here is derived from an EMBL/GenBank/DDBJ whole genome shotgun (WGS) entry which is preliminary data.</text>
</comment>
<name>A0A1A6HPZ2_NEOLE</name>
<feature type="region of interest" description="Disordered" evidence="10">
    <location>
        <begin position="285"/>
        <end position="321"/>
    </location>
</feature>
<feature type="region of interest" description="Disordered" evidence="10">
    <location>
        <begin position="238"/>
        <end position="268"/>
    </location>
</feature>
<feature type="transmembrane region" description="Helical" evidence="11">
    <location>
        <begin position="70"/>
        <end position="88"/>
    </location>
</feature>
<keyword evidence="14" id="KW-1185">Reference proteome</keyword>
<feature type="domain" description="G-protein coupled receptors family 1 profile" evidence="12">
    <location>
        <begin position="50"/>
        <end position="92"/>
    </location>
</feature>
<evidence type="ECO:0000256" key="6">
    <source>
        <dbReference type="ARBA" id="ARBA00023136"/>
    </source>
</evidence>
<evidence type="ECO:0000256" key="1">
    <source>
        <dbReference type="ARBA" id="ARBA00004651"/>
    </source>
</evidence>
<evidence type="ECO:0000313" key="14">
    <source>
        <dbReference type="Proteomes" id="UP000092124"/>
    </source>
</evidence>
<proteinExistence type="inferred from homology"/>
<keyword evidence="7 9" id="KW-0675">Receptor</keyword>
<feature type="domain" description="G-protein coupled receptors family 1 profile" evidence="12">
    <location>
        <begin position="108"/>
        <end position="216"/>
    </location>
</feature>
<keyword evidence="4 11" id="KW-1133">Transmembrane helix</keyword>
<dbReference type="GO" id="GO:0001662">
    <property type="term" value="P:behavioral fear response"/>
    <property type="evidence" value="ECO:0007669"/>
    <property type="project" value="TreeGrafter"/>
</dbReference>
<keyword evidence="2" id="KW-1003">Cell membrane</keyword>
<evidence type="ECO:0000256" key="3">
    <source>
        <dbReference type="ARBA" id="ARBA00022692"/>
    </source>
</evidence>
<evidence type="ECO:0000256" key="4">
    <source>
        <dbReference type="ARBA" id="ARBA00022989"/>
    </source>
</evidence>
<comment type="similarity">
    <text evidence="9">Belongs to the G-protein coupled receptor 1 family.</text>
</comment>
<dbReference type="GO" id="GO:0005886">
    <property type="term" value="C:plasma membrane"/>
    <property type="evidence" value="ECO:0007669"/>
    <property type="project" value="UniProtKB-SubCell"/>
</dbReference>
<dbReference type="InterPro" id="IPR050569">
    <property type="entry name" value="TAAR"/>
</dbReference>
<gene>
    <name evidence="13" type="ORF">A6R68_22000</name>
</gene>
<reference evidence="13 14" key="1">
    <citation type="submission" date="2016-06" db="EMBL/GenBank/DDBJ databases">
        <title>The Draft Genome Sequence and Annotation of the Desert Woodrat Neotoma lepida.</title>
        <authorList>
            <person name="Campbell M."/>
            <person name="Oakeson K.F."/>
            <person name="Yandell M."/>
            <person name="Halpert J.R."/>
            <person name="Dearing D."/>
        </authorList>
    </citation>
    <scope>NUCLEOTIDE SEQUENCE [LARGE SCALE GENOMIC DNA]</scope>
    <source>
        <strain evidence="13">417</strain>
        <tissue evidence="13">Liver</tissue>
    </source>
</reference>
<evidence type="ECO:0000256" key="10">
    <source>
        <dbReference type="SAM" id="MobiDB-lite"/>
    </source>
</evidence>
<keyword evidence="5 9" id="KW-0297">G-protein coupled receptor</keyword>
<dbReference type="EMBL" id="LZPO01017949">
    <property type="protein sequence ID" value="OBS79797.1"/>
    <property type="molecule type" value="Genomic_DNA"/>
</dbReference>
<evidence type="ECO:0000256" key="2">
    <source>
        <dbReference type="ARBA" id="ARBA00022475"/>
    </source>
</evidence>
<feature type="transmembrane region" description="Helical" evidence="11">
    <location>
        <begin position="30"/>
        <end position="58"/>
    </location>
</feature>
<feature type="transmembrane region" description="Helical" evidence="11">
    <location>
        <begin position="128"/>
        <end position="149"/>
    </location>
</feature>
<evidence type="ECO:0000259" key="12">
    <source>
        <dbReference type="PROSITE" id="PS50262"/>
    </source>
</evidence>
<dbReference type="GO" id="GO:1990080">
    <property type="term" value="F:2-phenylethylamine receptor activity"/>
    <property type="evidence" value="ECO:0007669"/>
    <property type="project" value="TreeGrafter"/>
</dbReference>
<dbReference type="Proteomes" id="UP000092124">
    <property type="component" value="Unassembled WGS sequence"/>
</dbReference>
<dbReference type="PANTHER" id="PTHR24249">
    <property type="entry name" value="HISTAMINE RECEPTOR-RELATED G-PROTEIN COUPLED RECEPTOR"/>
    <property type="match status" value="1"/>
</dbReference>
<keyword evidence="6 11" id="KW-0472">Membrane</keyword>
<dbReference type="PROSITE" id="PS50262">
    <property type="entry name" value="G_PROTEIN_RECEP_F1_2"/>
    <property type="match status" value="2"/>
</dbReference>
<feature type="non-terminal residue" evidence="13">
    <location>
        <position position="378"/>
    </location>
</feature>
<protein>
    <recommendedName>
        <fullName evidence="12">G-protein coupled receptors family 1 profile domain-containing protein</fullName>
    </recommendedName>
</protein>
<dbReference type="InterPro" id="IPR017452">
    <property type="entry name" value="GPCR_Rhodpsn_7TM"/>
</dbReference>
<dbReference type="OrthoDB" id="5959645at2759"/>
<feature type="transmembrane region" description="Helical" evidence="11">
    <location>
        <begin position="208"/>
        <end position="228"/>
    </location>
</feature>
<feature type="transmembrane region" description="Helical" evidence="11">
    <location>
        <begin position="94"/>
        <end position="116"/>
    </location>
</feature>
<dbReference type="SUPFAM" id="SSF81321">
    <property type="entry name" value="Family A G protein-coupled receptor-like"/>
    <property type="match status" value="2"/>
</dbReference>
<feature type="compositionally biased region" description="Basic and acidic residues" evidence="10">
    <location>
        <begin position="299"/>
        <end position="312"/>
    </location>
</feature>
<evidence type="ECO:0000256" key="9">
    <source>
        <dbReference type="RuleBase" id="RU000688"/>
    </source>
</evidence>
<keyword evidence="8 9" id="KW-0807">Transducer</keyword>
<dbReference type="GO" id="GO:0001594">
    <property type="term" value="F:trace-amine receptor activity"/>
    <property type="evidence" value="ECO:0007669"/>
    <property type="project" value="TreeGrafter"/>
</dbReference>
<evidence type="ECO:0000256" key="8">
    <source>
        <dbReference type="ARBA" id="ARBA00023224"/>
    </source>
</evidence>
<dbReference type="Gene3D" id="1.20.1070.10">
    <property type="entry name" value="Rhodopsin 7-helix transmembrane proteins"/>
    <property type="match status" value="2"/>
</dbReference>
<dbReference type="PROSITE" id="PS00237">
    <property type="entry name" value="G_PROTEIN_RECEP_F1_1"/>
    <property type="match status" value="1"/>
</dbReference>
<sequence length="378" mass="41481">MNSPDLWNPPEVQFCFAVANNSCLKKERSMFVICAMSLVMIGAIVMTMLGNMVVIISIAHFKQLHSPTNFLILSMATTDFLLSCVVMPFSMVAIYLACTVGVLITVLGNLFVVFAVSYFKVLHTPTNFLLLSLALADMLLGLLVLPLSMVRSVESCWFFGDFLCRLHTYLDTLFCLISICHLCFISIDRHCAICDPLLYPSKFTVRTAFRYIVAGWGIPAAYTAFFLYTDVGQNPGDADANSRHRHSELGGIDQRVSNSDVPVDGNEAQVEERRITKCHITAGVESTEASSKVPAALDGPDHAEGHHRDSHPEVSTGQGCDEEIGGRVQLLEMEDGYHHEEVSKHCQHSPNTKDSVQDDPGPRRCSSGSSVTADAAVE</sequence>
<dbReference type="GO" id="GO:0007635">
    <property type="term" value="P:chemosensory behavior"/>
    <property type="evidence" value="ECO:0007669"/>
    <property type="project" value="TreeGrafter"/>
</dbReference>
<dbReference type="AlphaFoldDB" id="A0A1A6HPZ2"/>
<evidence type="ECO:0000256" key="7">
    <source>
        <dbReference type="ARBA" id="ARBA00023170"/>
    </source>
</evidence>
<dbReference type="Pfam" id="PF00001">
    <property type="entry name" value="7tm_1"/>
    <property type="match status" value="2"/>
</dbReference>
<evidence type="ECO:0000313" key="13">
    <source>
        <dbReference type="EMBL" id="OBS79797.1"/>
    </source>
</evidence>
<dbReference type="InterPro" id="IPR000276">
    <property type="entry name" value="GPCR_Rhodpsn"/>
</dbReference>
<organism evidence="13 14">
    <name type="scientific">Neotoma lepida</name>
    <name type="common">Desert woodrat</name>
    <dbReference type="NCBI Taxonomy" id="56216"/>
    <lineage>
        <taxon>Eukaryota</taxon>
        <taxon>Metazoa</taxon>
        <taxon>Chordata</taxon>
        <taxon>Craniata</taxon>
        <taxon>Vertebrata</taxon>
        <taxon>Euteleostomi</taxon>
        <taxon>Mammalia</taxon>
        <taxon>Eutheria</taxon>
        <taxon>Euarchontoglires</taxon>
        <taxon>Glires</taxon>
        <taxon>Rodentia</taxon>
        <taxon>Myomorpha</taxon>
        <taxon>Muroidea</taxon>
        <taxon>Cricetidae</taxon>
        <taxon>Neotominae</taxon>
        <taxon>Neotoma</taxon>
    </lineage>
</organism>
<keyword evidence="3 9" id="KW-0812">Transmembrane</keyword>
<accession>A0A1A6HPZ2</accession>
<dbReference type="STRING" id="56216.A0A1A6HPZ2"/>
<evidence type="ECO:0000256" key="5">
    <source>
        <dbReference type="ARBA" id="ARBA00023040"/>
    </source>
</evidence>
<evidence type="ECO:0000256" key="11">
    <source>
        <dbReference type="SAM" id="Phobius"/>
    </source>
</evidence>
<feature type="transmembrane region" description="Helical" evidence="11">
    <location>
        <begin position="169"/>
        <end position="187"/>
    </location>
</feature>
<comment type="subcellular location">
    <subcellularLocation>
        <location evidence="1">Cell membrane</location>
        <topology evidence="1">Multi-pass membrane protein</topology>
    </subcellularLocation>
</comment>
<feature type="region of interest" description="Disordered" evidence="10">
    <location>
        <begin position="337"/>
        <end position="378"/>
    </location>
</feature>
<dbReference type="PANTHER" id="PTHR24249:SF307">
    <property type="entry name" value="TRACE AMINE-ASSOCIATED RECEPTOR 5"/>
    <property type="match status" value="1"/>
</dbReference>
<dbReference type="PRINTS" id="PR00237">
    <property type="entry name" value="GPCRRHODOPSN"/>
</dbReference>